<gene>
    <name evidence="1" type="ORF">SAMN05421748_134100</name>
</gene>
<dbReference type="GO" id="GO:0016627">
    <property type="term" value="F:oxidoreductase activity, acting on the CH-CH group of donors"/>
    <property type="evidence" value="ECO:0007669"/>
    <property type="project" value="InterPro"/>
</dbReference>
<keyword evidence="2" id="KW-1185">Reference proteome</keyword>
<dbReference type="AlphaFoldDB" id="A0A285K8Y8"/>
<organism evidence="1 2">
    <name type="scientific">Paractinoplanes atraurantiacus</name>
    <dbReference type="NCBI Taxonomy" id="1036182"/>
    <lineage>
        <taxon>Bacteria</taxon>
        <taxon>Bacillati</taxon>
        <taxon>Actinomycetota</taxon>
        <taxon>Actinomycetes</taxon>
        <taxon>Micromonosporales</taxon>
        <taxon>Micromonosporaceae</taxon>
        <taxon>Paractinoplanes</taxon>
    </lineage>
</organism>
<dbReference type="InterPro" id="IPR046373">
    <property type="entry name" value="Acyl-CoA_Oxase/DH_mid-dom_sf"/>
</dbReference>
<evidence type="ECO:0000313" key="2">
    <source>
        <dbReference type="Proteomes" id="UP000219612"/>
    </source>
</evidence>
<accession>A0A285K8Y8</accession>
<dbReference type="SUPFAM" id="SSF56645">
    <property type="entry name" value="Acyl-CoA dehydrogenase NM domain-like"/>
    <property type="match status" value="1"/>
</dbReference>
<sequence length="308" mass="33066">MLLARVEEYAERVLRPAALKTDRDGVPEKTVRDLRALGLLEPLGGDDERRVHEILAGACLNTWLVWAQHARVVKLVPRSDILLGVAVSDVRRLPCGHVTAERDGDGWVFDGTVSWVSGWGLNEALVVAGVTGDRTVVTGLVPVGPGLTGTPLALAAAGGSRTARVRLDRVRAESVLDVTPLDEWLRADAAGTADAKPHHFGLARTVLRELAAEPAARQVAETWAPRVERLRQRAYAGGEVAERLRVRVEIGEVLSTLTRALVVVRAGRGLALDDTAQLHARSALFLLVQAQTTAVREAQLGSTQTAGE</sequence>
<name>A0A285K8Y8_9ACTN</name>
<reference evidence="2" key="1">
    <citation type="submission" date="2017-09" db="EMBL/GenBank/DDBJ databases">
        <authorList>
            <person name="Varghese N."/>
            <person name="Submissions S."/>
        </authorList>
    </citation>
    <scope>NUCLEOTIDE SEQUENCE [LARGE SCALE GENOMIC DNA]</scope>
    <source>
        <strain evidence="2">CGMCC 4.6857</strain>
    </source>
</reference>
<dbReference type="InterPro" id="IPR009100">
    <property type="entry name" value="AcylCoA_DH/oxidase_NM_dom_sf"/>
</dbReference>
<evidence type="ECO:0000313" key="1">
    <source>
        <dbReference type="EMBL" id="SNY69055.1"/>
    </source>
</evidence>
<proteinExistence type="predicted"/>
<dbReference type="Gene3D" id="2.40.110.10">
    <property type="entry name" value="Butyryl-CoA Dehydrogenase, subunit A, domain 2"/>
    <property type="match status" value="1"/>
</dbReference>
<dbReference type="RefSeq" id="WP_097328154.1">
    <property type="nucleotide sequence ID" value="NZ_OBDY01000034.1"/>
</dbReference>
<dbReference type="OrthoDB" id="3536625at2"/>
<protein>
    <submittedName>
        <fullName evidence="1">Acyl-CoA dehydrogenase</fullName>
    </submittedName>
</protein>
<dbReference type="Proteomes" id="UP000219612">
    <property type="component" value="Unassembled WGS sequence"/>
</dbReference>
<dbReference type="EMBL" id="OBDY01000034">
    <property type="protein sequence ID" value="SNY69055.1"/>
    <property type="molecule type" value="Genomic_DNA"/>
</dbReference>